<evidence type="ECO:0000256" key="2">
    <source>
        <dbReference type="ARBA" id="ARBA00022603"/>
    </source>
</evidence>
<feature type="domain" description="Methyltransferase type 11" evidence="4">
    <location>
        <begin position="41"/>
        <end position="129"/>
    </location>
</feature>
<dbReference type="Proteomes" id="UP000007962">
    <property type="component" value="Chromosome"/>
</dbReference>
<proteinExistence type="inferred from homology"/>
<dbReference type="InterPro" id="IPR029063">
    <property type="entry name" value="SAM-dependent_MTases_sf"/>
</dbReference>
<dbReference type="STRING" id="471853.Bcav_2364"/>
<dbReference type="Gene3D" id="3.40.50.150">
    <property type="entry name" value="Vaccinia Virus protein VP39"/>
    <property type="match status" value="1"/>
</dbReference>
<dbReference type="OrthoDB" id="9797252at2"/>
<name>C5BW13_BEUC1</name>
<dbReference type="PANTHER" id="PTHR44942">
    <property type="entry name" value="METHYLTRANSF_11 DOMAIN-CONTAINING PROTEIN"/>
    <property type="match status" value="1"/>
</dbReference>
<dbReference type="GO" id="GO:0032259">
    <property type="term" value="P:methylation"/>
    <property type="evidence" value="ECO:0007669"/>
    <property type="project" value="UniProtKB-KW"/>
</dbReference>
<evidence type="ECO:0000256" key="1">
    <source>
        <dbReference type="ARBA" id="ARBA00008361"/>
    </source>
</evidence>
<dbReference type="HOGENOM" id="CLU_049344_3_0_11"/>
<dbReference type="AlphaFoldDB" id="C5BW13"/>
<protein>
    <submittedName>
        <fullName evidence="5">Methyltransferase type 11</fullName>
    </submittedName>
</protein>
<dbReference type="InterPro" id="IPR013216">
    <property type="entry name" value="Methyltransf_11"/>
</dbReference>
<dbReference type="PANTHER" id="PTHR44942:SF4">
    <property type="entry name" value="METHYLTRANSFERASE TYPE 11 DOMAIN-CONTAINING PROTEIN"/>
    <property type="match status" value="1"/>
</dbReference>
<evidence type="ECO:0000259" key="4">
    <source>
        <dbReference type="Pfam" id="PF08241"/>
    </source>
</evidence>
<dbReference type="GO" id="GO:0008757">
    <property type="term" value="F:S-adenosylmethionine-dependent methyltransferase activity"/>
    <property type="evidence" value="ECO:0007669"/>
    <property type="project" value="InterPro"/>
</dbReference>
<dbReference type="KEGG" id="bcv:Bcav_2364"/>
<gene>
    <name evidence="5" type="ordered locus">Bcav_2364</name>
</gene>
<dbReference type="Pfam" id="PF08241">
    <property type="entry name" value="Methyltransf_11"/>
    <property type="match status" value="1"/>
</dbReference>
<accession>C5BW13</accession>
<organism evidence="5 6">
    <name type="scientific">Beutenbergia cavernae (strain ATCC BAA-8 / DSM 12333 / CCUG 43141 / JCM 11478 / NBRC 16432 / NCIMB 13614 / HKI 0122)</name>
    <dbReference type="NCBI Taxonomy" id="471853"/>
    <lineage>
        <taxon>Bacteria</taxon>
        <taxon>Bacillati</taxon>
        <taxon>Actinomycetota</taxon>
        <taxon>Actinomycetes</taxon>
        <taxon>Micrococcales</taxon>
        <taxon>Beutenbergiaceae</taxon>
        <taxon>Beutenbergia</taxon>
    </lineage>
</organism>
<dbReference type="eggNOG" id="COG2226">
    <property type="taxonomic scope" value="Bacteria"/>
</dbReference>
<reference evidence="5 6" key="1">
    <citation type="journal article" date="2009" name="Stand. Genomic Sci.">
        <title>Complete genome sequence of Beutenbergia cavernae type strain (HKI 0122).</title>
        <authorList>
            <person name="Land M."/>
            <person name="Pukall R."/>
            <person name="Abt B."/>
            <person name="Goker M."/>
            <person name="Rohde M."/>
            <person name="Glavina Del Rio T."/>
            <person name="Tice H."/>
            <person name="Copeland A."/>
            <person name="Cheng J.F."/>
            <person name="Lucas S."/>
            <person name="Chen F."/>
            <person name="Nolan M."/>
            <person name="Bruce D."/>
            <person name="Goodwin L."/>
            <person name="Pitluck S."/>
            <person name="Ivanova N."/>
            <person name="Mavromatis K."/>
            <person name="Ovchinnikova G."/>
            <person name="Pati A."/>
            <person name="Chen A."/>
            <person name="Palaniappan K."/>
            <person name="Hauser L."/>
            <person name="Chang Y.J."/>
            <person name="Jefferies C.C."/>
            <person name="Saunders E."/>
            <person name="Brettin T."/>
            <person name="Detter J.C."/>
            <person name="Han C."/>
            <person name="Chain P."/>
            <person name="Bristow J."/>
            <person name="Eisen J.A."/>
            <person name="Markowitz V."/>
            <person name="Hugenholtz P."/>
            <person name="Kyrpides N.C."/>
            <person name="Klenk H.P."/>
            <person name="Lapidus A."/>
        </authorList>
    </citation>
    <scope>NUCLEOTIDE SEQUENCE [LARGE SCALE GENOMIC DNA]</scope>
    <source>
        <strain evidence="6">ATCC BAA-8 / DSM 12333 / NBRC 16432</strain>
    </source>
</reference>
<evidence type="ECO:0000256" key="3">
    <source>
        <dbReference type="ARBA" id="ARBA00022679"/>
    </source>
</evidence>
<dbReference type="InterPro" id="IPR051052">
    <property type="entry name" value="Diverse_substrate_MTase"/>
</dbReference>
<dbReference type="CDD" id="cd02440">
    <property type="entry name" value="AdoMet_MTases"/>
    <property type="match status" value="1"/>
</dbReference>
<sequence>MTEATRRLSFGGSVEAYERGRPDYPAEAVAWLVPAGARDVLDLGAGSGKLTRALVDGVRRVVAVDPDARMLDALSARLPDVDARAGSAESIPRAPGSVDAVVVGQAWHWFDAGRASREIARVLRPGGSLGLVWNIRDPASEIAASLAAIARPSDHEAQVLGDGPKVPEPFGAVERTVVRWTRRLRPEDVVDMVTTRSYLLTESDAERRRVAAAVAGLARAHTGDDGLVVVPYVTHCFRARTPTLP</sequence>
<dbReference type="RefSeq" id="WP_015882854.1">
    <property type="nucleotide sequence ID" value="NC_012669.1"/>
</dbReference>
<keyword evidence="3 5" id="KW-0808">Transferase</keyword>
<keyword evidence="6" id="KW-1185">Reference proteome</keyword>
<dbReference type="SUPFAM" id="SSF53335">
    <property type="entry name" value="S-adenosyl-L-methionine-dependent methyltransferases"/>
    <property type="match status" value="1"/>
</dbReference>
<dbReference type="EMBL" id="CP001618">
    <property type="protein sequence ID" value="ACQ80614.1"/>
    <property type="molecule type" value="Genomic_DNA"/>
</dbReference>
<keyword evidence="2 5" id="KW-0489">Methyltransferase</keyword>
<comment type="similarity">
    <text evidence="1">Belongs to the methyltransferase superfamily.</text>
</comment>
<evidence type="ECO:0000313" key="5">
    <source>
        <dbReference type="EMBL" id="ACQ80614.1"/>
    </source>
</evidence>
<evidence type="ECO:0000313" key="6">
    <source>
        <dbReference type="Proteomes" id="UP000007962"/>
    </source>
</evidence>